<dbReference type="Gene3D" id="1.10.8.430">
    <property type="entry name" value="Helical domain of apoptotic protease-activating factors"/>
    <property type="match status" value="1"/>
</dbReference>
<evidence type="ECO:0000256" key="1">
    <source>
        <dbReference type="ARBA" id="ARBA00011982"/>
    </source>
</evidence>
<dbReference type="InterPro" id="IPR032675">
    <property type="entry name" value="LRR_dom_sf"/>
</dbReference>
<evidence type="ECO:0000256" key="4">
    <source>
        <dbReference type="ARBA" id="ARBA00022801"/>
    </source>
</evidence>
<comment type="caution">
    <text evidence="9">The sequence shown here is derived from an EMBL/GenBank/DDBJ whole genome shotgun (WGS) entry which is preliminary data.</text>
</comment>
<dbReference type="InterPro" id="IPR000157">
    <property type="entry name" value="TIR_dom"/>
</dbReference>
<evidence type="ECO:0000259" key="8">
    <source>
        <dbReference type="PROSITE" id="PS50104"/>
    </source>
</evidence>
<dbReference type="SMART" id="SM00255">
    <property type="entry name" value="TIR"/>
    <property type="match status" value="1"/>
</dbReference>
<dbReference type="EMBL" id="JAIWQS010000055">
    <property type="protein sequence ID" value="KAJ8747900.1"/>
    <property type="molecule type" value="Genomic_DNA"/>
</dbReference>
<dbReference type="GO" id="GO:0043531">
    <property type="term" value="F:ADP binding"/>
    <property type="evidence" value="ECO:0007669"/>
    <property type="project" value="InterPro"/>
</dbReference>
<organism evidence="9 10">
    <name type="scientific">Erythroxylum novogranatense</name>
    <dbReference type="NCBI Taxonomy" id="1862640"/>
    <lineage>
        <taxon>Eukaryota</taxon>
        <taxon>Viridiplantae</taxon>
        <taxon>Streptophyta</taxon>
        <taxon>Embryophyta</taxon>
        <taxon>Tracheophyta</taxon>
        <taxon>Spermatophyta</taxon>
        <taxon>Magnoliopsida</taxon>
        <taxon>eudicotyledons</taxon>
        <taxon>Gunneridae</taxon>
        <taxon>Pentapetalae</taxon>
        <taxon>rosids</taxon>
        <taxon>fabids</taxon>
        <taxon>Malpighiales</taxon>
        <taxon>Erythroxylaceae</taxon>
        <taxon>Erythroxylum</taxon>
    </lineage>
</organism>
<keyword evidence="4" id="KW-0378">Hydrolase</keyword>
<dbReference type="Pfam" id="PF01582">
    <property type="entry name" value="TIR"/>
    <property type="match status" value="1"/>
</dbReference>
<dbReference type="Gene3D" id="3.40.50.10140">
    <property type="entry name" value="Toll/interleukin-1 receptor homology (TIR) domain"/>
    <property type="match status" value="1"/>
</dbReference>
<dbReference type="GO" id="GO:0061809">
    <property type="term" value="F:NAD+ nucleosidase activity, cyclic ADP-ribose generating"/>
    <property type="evidence" value="ECO:0007669"/>
    <property type="project" value="UniProtKB-EC"/>
</dbReference>
<feature type="compositionally biased region" description="Polar residues" evidence="7">
    <location>
        <begin position="1"/>
        <end position="10"/>
    </location>
</feature>
<keyword evidence="3" id="KW-0677">Repeat</keyword>
<dbReference type="EC" id="3.2.2.6" evidence="1"/>
<feature type="domain" description="TIR" evidence="8">
    <location>
        <begin position="26"/>
        <end position="193"/>
    </location>
</feature>
<dbReference type="Proteomes" id="UP001159364">
    <property type="component" value="Unassembled WGS sequence"/>
</dbReference>
<proteinExistence type="predicted"/>
<dbReference type="Gene3D" id="3.80.10.10">
    <property type="entry name" value="Ribonuclease Inhibitor"/>
    <property type="match status" value="2"/>
</dbReference>
<dbReference type="AlphaFoldDB" id="A0AAV8S780"/>
<name>A0AAV8S780_9ROSI</name>
<dbReference type="PANTHER" id="PTHR11017:SF559">
    <property type="entry name" value="DISEASE RESISTANCE PROTEIN CHL1"/>
    <property type="match status" value="1"/>
</dbReference>
<gene>
    <name evidence="9" type="ORF">K2173_012790</name>
</gene>
<evidence type="ECO:0000313" key="9">
    <source>
        <dbReference type="EMBL" id="KAJ8747900.1"/>
    </source>
</evidence>
<dbReference type="GO" id="GO:0007165">
    <property type="term" value="P:signal transduction"/>
    <property type="evidence" value="ECO:0007669"/>
    <property type="project" value="InterPro"/>
</dbReference>
<dbReference type="InterPro" id="IPR042197">
    <property type="entry name" value="Apaf_helical"/>
</dbReference>
<evidence type="ECO:0000256" key="3">
    <source>
        <dbReference type="ARBA" id="ARBA00022737"/>
    </source>
</evidence>
<dbReference type="InterPro" id="IPR035897">
    <property type="entry name" value="Toll_tir_struct_dom_sf"/>
</dbReference>
<dbReference type="SUPFAM" id="SSF52058">
    <property type="entry name" value="L domain-like"/>
    <property type="match status" value="1"/>
</dbReference>
<dbReference type="Gene3D" id="3.40.50.300">
    <property type="entry name" value="P-loop containing nucleotide triphosphate hydrolases"/>
    <property type="match status" value="1"/>
</dbReference>
<dbReference type="InterPro" id="IPR058192">
    <property type="entry name" value="WHD_ROQ1-like"/>
</dbReference>
<dbReference type="PANTHER" id="PTHR11017">
    <property type="entry name" value="LEUCINE-RICH REPEAT-CONTAINING PROTEIN"/>
    <property type="match status" value="1"/>
</dbReference>
<dbReference type="InterPro" id="IPR027417">
    <property type="entry name" value="P-loop_NTPase"/>
</dbReference>
<dbReference type="InterPro" id="IPR002182">
    <property type="entry name" value="NB-ARC"/>
</dbReference>
<dbReference type="Pfam" id="PF23282">
    <property type="entry name" value="WHD_ROQ1"/>
    <property type="match status" value="1"/>
</dbReference>
<dbReference type="PRINTS" id="PR00364">
    <property type="entry name" value="DISEASERSIST"/>
</dbReference>
<reference evidence="9 10" key="1">
    <citation type="submission" date="2021-09" db="EMBL/GenBank/DDBJ databases">
        <title>Genomic insights and catalytic innovation underlie evolution of tropane alkaloids biosynthesis.</title>
        <authorList>
            <person name="Wang Y.-J."/>
            <person name="Tian T."/>
            <person name="Huang J.-P."/>
            <person name="Huang S.-X."/>
        </authorList>
    </citation>
    <scope>NUCLEOTIDE SEQUENCE [LARGE SCALE GENOMIC DNA]</scope>
    <source>
        <strain evidence="9">KIB-2018</strain>
        <tissue evidence="9">Leaf</tissue>
    </source>
</reference>
<dbReference type="Pfam" id="PF00931">
    <property type="entry name" value="NB-ARC"/>
    <property type="match status" value="1"/>
</dbReference>
<keyword evidence="10" id="KW-1185">Reference proteome</keyword>
<evidence type="ECO:0000256" key="7">
    <source>
        <dbReference type="SAM" id="MobiDB-lite"/>
    </source>
</evidence>
<evidence type="ECO:0000256" key="5">
    <source>
        <dbReference type="ARBA" id="ARBA00023027"/>
    </source>
</evidence>
<keyword evidence="5" id="KW-0520">NAD</keyword>
<feature type="region of interest" description="Disordered" evidence="7">
    <location>
        <begin position="1"/>
        <end position="23"/>
    </location>
</feature>
<dbReference type="GO" id="GO:0006952">
    <property type="term" value="P:defense response"/>
    <property type="evidence" value="ECO:0007669"/>
    <property type="project" value="InterPro"/>
</dbReference>
<evidence type="ECO:0000313" key="10">
    <source>
        <dbReference type="Proteomes" id="UP001159364"/>
    </source>
</evidence>
<sequence length="1086" mass="124486">MASRALQRSSLIKPPPTSPVSSSPRWKYDVFLSFRGDDTRKSFISHLYNALRQKGIITFKDDLEIERGESISDEISTAIQSSRFFLVVLSANYACSTWCLDELATIADCLAQGDQRKVFPVFFHVDPFDVEKQTGTYGNAFAQHEQDFRDNIDRVDRWREAVTRVANVSGWDLQNRAESELIEDIVDEILGKLRKSSNGFSFLAKEFVGMDSRLEKINSCLDLQNLNDVRIIGILGMGGIGKTTLARVIYEKFYAQFEGGSFLSNVREVSEKHGITRLQEHLLQETLMDRNIKIWDDYRGMDEIRNRLRSKRILLVIDDIDQLEQLKSLAGSHDWFGHGSRVIVTSRDEHLLICHGVEEVYKVERLDHDEAIQLFRSKAFKSGCPTEDFLELSESVVSYANGLPLALDILGSFLCGRSINEWKNALDRLKEIPERKILDKLQISFDGLDEMEKKIFLDIACFFNGESFHTTKRILKTCGFYPKIGIRVLLDKSLVNIDSGEKISMHDLLQEMGQEIVRRESHEDPGKRSRLWLHKDVYHVLHNDKGTDKIEGIVLRGSGLKMTKLRLLKFEKLSLSHGLEYLSSELRYLEWPQYPFKYLPSTFQLDKLVELRMQNSRIEQFWKKSKPLEMLRIIDLSRSLNLTKITDFRSIPNVKKLTLEGCVRLSEIDESIGYLDKLVLLNLNSCRNLTGLPSGICDLKSLKVLKMEGCSNLEKLPERFGDIPCLEELYVSGIGRRKVAPSSAKPWNFLGKFLGRIIPADPMALMLPSFSCLSSLKKLDLSDCSLTERIFPKDFNGFPSVICLRVDGCSSLETFPDPFEKLTLKPMMLTFVNCLKLGEIRGALQWLKCYLQFLLESRRQGLFYMHCDFTMCLPGSRIPEFFTYQEKGSSLKIQLPESWCNNRWMGFFVCAVLGTPYKSNGYGMECKLLAGPEIGHYIFQDGVITEISGKIKITSDQLWLIFIPCNSSKDVDWYNRCKHFQVLFSPGELKVKCCGVRIIYEEDVQELIMRYKLTDNQVVVAENSEILTVDDEYCCVNKVEPNGGDNSTTITISDESQSKALRVPTDDYLRMCNVIDLVKYRDIRHF</sequence>
<dbReference type="InterPro" id="IPR045344">
    <property type="entry name" value="C-JID"/>
</dbReference>
<dbReference type="Pfam" id="PF20160">
    <property type="entry name" value="C-JID"/>
    <property type="match status" value="1"/>
</dbReference>
<evidence type="ECO:0000256" key="2">
    <source>
        <dbReference type="ARBA" id="ARBA00022614"/>
    </source>
</evidence>
<dbReference type="FunFam" id="3.40.50.10140:FF:000007">
    <property type="entry name" value="Disease resistance protein (TIR-NBS-LRR class)"/>
    <property type="match status" value="1"/>
</dbReference>
<dbReference type="InterPro" id="IPR044974">
    <property type="entry name" value="Disease_R_plants"/>
</dbReference>
<dbReference type="SUPFAM" id="SSF52200">
    <property type="entry name" value="Toll/Interleukin receptor TIR domain"/>
    <property type="match status" value="1"/>
</dbReference>
<dbReference type="SUPFAM" id="SSF52540">
    <property type="entry name" value="P-loop containing nucleoside triphosphate hydrolases"/>
    <property type="match status" value="1"/>
</dbReference>
<protein>
    <recommendedName>
        <fullName evidence="1">ADP-ribosyl cyclase/cyclic ADP-ribose hydrolase</fullName>
        <ecNumber evidence="1">3.2.2.6</ecNumber>
    </recommendedName>
</protein>
<dbReference type="PROSITE" id="PS50104">
    <property type="entry name" value="TIR"/>
    <property type="match status" value="1"/>
</dbReference>
<evidence type="ECO:0000256" key="6">
    <source>
        <dbReference type="ARBA" id="ARBA00047304"/>
    </source>
</evidence>
<dbReference type="FunFam" id="1.10.8.430:FF:000002">
    <property type="entry name" value="Disease resistance protein (TIR-NBS-LRR class)"/>
    <property type="match status" value="1"/>
</dbReference>
<accession>A0AAV8S780</accession>
<keyword evidence="2" id="KW-0433">Leucine-rich repeat</keyword>
<comment type="catalytic activity">
    <reaction evidence="6">
        <text>NAD(+) + H2O = ADP-D-ribose + nicotinamide + H(+)</text>
        <dbReference type="Rhea" id="RHEA:16301"/>
        <dbReference type="ChEBI" id="CHEBI:15377"/>
        <dbReference type="ChEBI" id="CHEBI:15378"/>
        <dbReference type="ChEBI" id="CHEBI:17154"/>
        <dbReference type="ChEBI" id="CHEBI:57540"/>
        <dbReference type="ChEBI" id="CHEBI:57967"/>
        <dbReference type="EC" id="3.2.2.6"/>
    </reaction>
    <physiologicalReaction direction="left-to-right" evidence="6">
        <dbReference type="Rhea" id="RHEA:16302"/>
    </physiologicalReaction>
</comment>